<dbReference type="EMBL" id="CATQJA010002596">
    <property type="protein sequence ID" value="CAJ0572319.1"/>
    <property type="molecule type" value="Genomic_DNA"/>
</dbReference>
<dbReference type="GO" id="GO:0005815">
    <property type="term" value="C:microtubule organizing center"/>
    <property type="evidence" value="ECO:0007669"/>
    <property type="project" value="TreeGrafter"/>
</dbReference>
<keyword evidence="1" id="KW-0175">Coiled coil</keyword>
<dbReference type="GO" id="GO:0016812">
    <property type="term" value="F:hydrolase activity, acting on carbon-nitrogen (but not peptide) bonds, in cyclic amides"/>
    <property type="evidence" value="ECO:0007669"/>
    <property type="project" value="InterPro"/>
</dbReference>
<keyword evidence="5" id="KW-1185">Reference proteome</keyword>
<comment type="caution">
    <text evidence="4">The sequence shown here is derived from an EMBL/GenBank/DDBJ whole genome shotgun (WGS) entry which is preliminary data.</text>
</comment>
<organism evidence="4 5">
    <name type="scientific">Mesorhabditis spiculigera</name>
    <dbReference type="NCBI Taxonomy" id="96644"/>
    <lineage>
        <taxon>Eukaryota</taxon>
        <taxon>Metazoa</taxon>
        <taxon>Ecdysozoa</taxon>
        <taxon>Nematoda</taxon>
        <taxon>Chromadorea</taxon>
        <taxon>Rhabditida</taxon>
        <taxon>Rhabditina</taxon>
        <taxon>Rhabditomorpha</taxon>
        <taxon>Rhabditoidea</taxon>
        <taxon>Rhabditidae</taxon>
        <taxon>Mesorhabditinae</taxon>
        <taxon>Mesorhabditis</taxon>
    </lineage>
</organism>
<feature type="coiled-coil region" evidence="1">
    <location>
        <begin position="215"/>
        <end position="380"/>
    </location>
</feature>
<evidence type="ECO:0000313" key="4">
    <source>
        <dbReference type="EMBL" id="CAJ0572319.1"/>
    </source>
</evidence>
<protein>
    <recommendedName>
        <fullName evidence="3">Hook C-terminal domain-containing protein</fullName>
    </recommendedName>
</protein>
<dbReference type="PANTHER" id="PTHR18947:SF28">
    <property type="entry name" value="GIRDIN, ISOFORM A"/>
    <property type="match status" value="1"/>
</dbReference>
<feature type="domain" description="Hook C-terminal" evidence="3">
    <location>
        <begin position="151"/>
        <end position="653"/>
    </location>
</feature>
<gene>
    <name evidence="4" type="ORF">MSPICULIGERA_LOCUS10708</name>
</gene>
<reference evidence="4" key="1">
    <citation type="submission" date="2023-06" db="EMBL/GenBank/DDBJ databases">
        <authorList>
            <person name="Delattre M."/>
        </authorList>
    </citation>
    <scope>NUCLEOTIDE SEQUENCE</scope>
    <source>
        <strain evidence="4">AF72</strain>
    </source>
</reference>
<dbReference type="InterPro" id="IPR036872">
    <property type="entry name" value="CH_dom_sf"/>
</dbReference>
<dbReference type="GO" id="GO:0051959">
    <property type="term" value="F:dynein light intermediate chain binding"/>
    <property type="evidence" value="ECO:0007669"/>
    <property type="project" value="TreeGrafter"/>
</dbReference>
<evidence type="ECO:0000256" key="1">
    <source>
        <dbReference type="SAM" id="Coils"/>
    </source>
</evidence>
<proteinExistence type="predicted"/>
<dbReference type="InterPro" id="IPR008636">
    <property type="entry name" value="Hook_C"/>
</dbReference>
<dbReference type="PANTHER" id="PTHR18947">
    <property type="entry name" value="HOOK PROTEINS"/>
    <property type="match status" value="1"/>
</dbReference>
<feature type="coiled-coil region" evidence="1">
    <location>
        <begin position="581"/>
        <end position="608"/>
    </location>
</feature>
<feature type="compositionally biased region" description="Basic and acidic residues" evidence="2">
    <location>
        <begin position="124"/>
        <end position="141"/>
    </location>
</feature>
<accession>A0AA36CNF3</accession>
<dbReference type="GO" id="GO:0031122">
    <property type="term" value="P:cytoplasmic microtubule organization"/>
    <property type="evidence" value="ECO:0007669"/>
    <property type="project" value="InterPro"/>
</dbReference>
<name>A0AA36CNF3_9BILA</name>
<dbReference type="InterPro" id="IPR002195">
    <property type="entry name" value="Dihydroorotase_CS"/>
</dbReference>
<evidence type="ECO:0000313" key="5">
    <source>
        <dbReference type="Proteomes" id="UP001177023"/>
    </source>
</evidence>
<evidence type="ECO:0000259" key="3">
    <source>
        <dbReference type="Pfam" id="PF05622"/>
    </source>
</evidence>
<evidence type="ECO:0000256" key="2">
    <source>
        <dbReference type="SAM" id="MobiDB-lite"/>
    </source>
</evidence>
<feature type="region of interest" description="Disordered" evidence="2">
    <location>
        <begin position="109"/>
        <end position="141"/>
    </location>
</feature>
<dbReference type="Proteomes" id="UP001177023">
    <property type="component" value="Unassembled WGS sequence"/>
</dbReference>
<dbReference type="Gene3D" id="1.10.418.10">
    <property type="entry name" value="Calponin-like domain"/>
    <property type="match status" value="1"/>
</dbReference>
<dbReference type="GO" id="GO:0005737">
    <property type="term" value="C:cytoplasm"/>
    <property type="evidence" value="ECO:0007669"/>
    <property type="project" value="TreeGrafter"/>
</dbReference>
<dbReference type="Pfam" id="PF05622">
    <property type="entry name" value="HOOK"/>
    <property type="match status" value="1"/>
</dbReference>
<dbReference type="PROSITE" id="PS00482">
    <property type="entry name" value="DIHYDROOROTASE_1"/>
    <property type="match status" value="1"/>
</dbReference>
<feature type="coiled-coil region" evidence="1">
    <location>
        <begin position="411"/>
        <end position="556"/>
    </location>
</feature>
<dbReference type="AlphaFoldDB" id="A0AA36CNF3"/>
<dbReference type="GO" id="GO:0008017">
    <property type="term" value="F:microtubule binding"/>
    <property type="evidence" value="ECO:0007669"/>
    <property type="project" value="InterPro"/>
</dbReference>
<dbReference type="GO" id="GO:0030705">
    <property type="term" value="P:cytoskeleton-dependent intracellular transport"/>
    <property type="evidence" value="ECO:0007669"/>
    <property type="project" value="TreeGrafter"/>
</dbReference>
<feature type="non-terminal residue" evidence="4">
    <location>
        <position position="1"/>
    </location>
</feature>
<sequence length="675" mass="78031">MLSLETQQKLDDEERNEEEIYENLIFWIRMRLTEYYETIIRRNLEPLADLTEISRDFIRGDMGAAVLFLSTAIAAAFLGPHREVYINGLAAVPNNVMKTLAEQIQRIQDRTPALSPPNSPSTSKEVEAEPEPHDDTLEPDEEIKRQAEKIEKLNERVKRLIGDKERLEGEVTGLKERLHDDEAGPRSSALAEQNQELRLKVGVLMDDLTVAELEKGQLKENERQMADKHRKMEERLREMQGEVDNVQQLRDEIQVLKEFERKCEKNESQIHQLKSKLDQREGLMSDNKLLNERLQTYMNAQMDFEDMQKRNQALQQQLAMAKGELDAKEKAHRELTLKIDKLDYELGVVQERKIALEEENRRIRKEKDTLEEDMIRHNASMGSQFDESTNSLHDAMASAMATGGPSDANERVSMLEKMMRLEIENSRLKEKTVSAESAEELKSQTESLKRTIVELTSDLRISNLKNSELQTKLDTLERDQCDQGALNGSDRERRVAAEKMDIEMAKLRDRAVKAEAALTAYTEKGGQESDVLTKRAVEAEAQLEHTKRMMNEYLEKAKLVIADQESRSQAIDACGLSRHEFDSLRREIEQKEKRIRFLETRAEQMSMMHEQECRLMTTAWHKTASDLIAFQRGTDSLTDSSRERGFLSQHRDPHLHFREPDYPHANYHHGAFDGM</sequence>